<evidence type="ECO:0000313" key="2">
    <source>
        <dbReference type="Proteomes" id="UP000815846"/>
    </source>
</evidence>
<comment type="caution">
    <text evidence="1">The sequence shown here is derived from an EMBL/GenBank/DDBJ whole genome shotgun (WGS) entry which is preliminary data.</text>
</comment>
<name>A0ABY3MSV6_9GAMM</name>
<dbReference type="Gene3D" id="1.10.1200.10">
    <property type="entry name" value="ACP-like"/>
    <property type="match status" value="1"/>
</dbReference>
<organism evidence="1 2">
    <name type="scientific">Colwellia echini</name>
    <dbReference type="NCBI Taxonomy" id="1982103"/>
    <lineage>
        <taxon>Bacteria</taxon>
        <taxon>Pseudomonadati</taxon>
        <taxon>Pseudomonadota</taxon>
        <taxon>Gammaproteobacteria</taxon>
        <taxon>Alteromonadales</taxon>
        <taxon>Colwelliaceae</taxon>
        <taxon>Colwellia</taxon>
    </lineage>
</organism>
<gene>
    <name evidence="1" type="ORF">CWS31_016970</name>
</gene>
<reference evidence="1 2" key="1">
    <citation type="submission" date="2019-08" db="EMBL/GenBank/DDBJ databases">
        <title>Microbe sample from Colwellia echini.</title>
        <authorList>
            <person name="Christiansen L."/>
            <person name="Pathiraja D."/>
            <person name="Schultz-Johansen M."/>
            <person name="Choi I.-G."/>
            <person name="Stougaard P."/>
        </authorList>
    </citation>
    <scope>NUCLEOTIDE SEQUENCE [LARGE SCALE GENOMIC DNA]</scope>
    <source>
        <strain evidence="1 2">A3</strain>
    </source>
</reference>
<sequence length="105" mass="12299">MDDEIKLIVSNEANVSLDKVSENSTLLGDLKIDGDDAWEIFEQCHNKYNLDLTDFDFNKYFRCEPCLKGFIYLYRKIKYRDEHIAANKDPITVRQLISACKTGKW</sequence>
<dbReference type="InterPro" id="IPR010862">
    <property type="entry name" value="DUF1493"/>
</dbReference>
<dbReference type="Pfam" id="PF07377">
    <property type="entry name" value="DUF1493"/>
    <property type="match status" value="1"/>
</dbReference>
<dbReference type="Proteomes" id="UP000815846">
    <property type="component" value="Unassembled WGS sequence"/>
</dbReference>
<keyword evidence="2" id="KW-1185">Reference proteome</keyword>
<dbReference type="InterPro" id="IPR036736">
    <property type="entry name" value="ACP-like_sf"/>
</dbReference>
<accession>A0ABY3MSV6</accession>
<proteinExistence type="predicted"/>
<dbReference type="RefSeq" id="WP_101344011.1">
    <property type="nucleotide sequence ID" value="NZ_PJAI02000042.1"/>
</dbReference>
<dbReference type="EMBL" id="PJAI02000042">
    <property type="protein sequence ID" value="TYK64192.1"/>
    <property type="molecule type" value="Genomic_DNA"/>
</dbReference>
<evidence type="ECO:0000313" key="1">
    <source>
        <dbReference type="EMBL" id="TYK64192.1"/>
    </source>
</evidence>
<protein>
    <submittedName>
        <fullName evidence="1">DUF1493 family protein</fullName>
    </submittedName>
</protein>